<comment type="caution">
    <text evidence="3">The sequence shown here is derived from an EMBL/GenBank/DDBJ whole genome shotgun (WGS) entry which is preliminary data.</text>
</comment>
<dbReference type="PROSITE" id="PS50005">
    <property type="entry name" value="TPR"/>
    <property type="match status" value="1"/>
</dbReference>
<dbReference type="GO" id="GO:0000422">
    <property type="term" value="P:autophagy of mitochondrion"/>
    <property type="evidence" value="ECO:0007669"/>
    <property type="project" value="TreeGrafter"/>
</dbReference>
<dbReference type="Pfam" id="PF07727">
    <property type="entry name" value="RVT_2"/>
    <property type="match status" value="1"/>
</dbReference>
<dbReference type="GO" id="GO:0016559">
    <property type="term" value="P:peroxisome fission"/>
    <property type="evidence" value="ECO:0007669"/>
    <property type="project" value="TreeGrafter"/>
</dbReference>
<feature type="transmembrane region" description="Helical" evidence="2">
    <location>
        <begin position="879"/>
        <end position="898"/>
    </location>
</feature>
<gene>
    <name evidence="3" type="primary">fis1</name>
    <name evidence="3" type="ORF">AK812_SmicGene1494</name>
</gene>
<dbReference type="InterPro" id="IPR036397">
    <property type="entry name" value="RNaseH_sf"/>
</dbReference>
<dbReference type="SUPFAM" id="SSF48452">
    <property type="entry name" value="TPR-like"/>
    <property type="match status" value="1"/>
</dbReference>
<feature type="region of interest" description="Disordered" evidence="1">
    <location>
        <begin position="352"/>
        <end position="387"/>
    </location>
</feature>
<evidence type="ECO:0000256" key="1">
    <source>
        <dbReference type="SAM" id="MobiDB-lite"/>
    </source>
</evidence>
<evidence type="ECO:0000313" key="4">
    <source>
        <dbReference type="Proteomes" id="UP000186817"/>
    </source>
</evidence>
<sequence length="903" mass="100286">MTFRVPKSCSSSLLRPSNLFQGEFEELLSTVNVNCEYCPAEAHWVIGTVERRNCVLRAVLEKLMNDHAVDDLDRLDYVLTGALHAINSFVTVKGRSPYQAVYGRVPRIPGGLLTDEGSLAQSVSDPGLAAERVRAEAVSKQCWIRSGNSTILVAMEQVRKAVGFEDWCPDEQDIRCLKDSTVDLKESVFQDLRGPQPAEDLPDALYDLEEMQLETEPTSQAIGLDTPVPHIVAPRSPAPQSAPPELPPPQRTDNYNLTLSPTFQQTTYVQQRFGDPLRSVNAAPKTPRASFDENLRTAAFDSAEYGSAAAAYLDETAEQVHRVPPGEDYLTGVFGPKREPFYRAYLQSDFREADVPGGKNPRESDSSDSDGETGPQAGARLSRKDAKQLDREIPWTTIIKGANVPDYLAAIDKEAKSWQEWQRTAEHVTFMMLVAGSNKELLDSGLEWLGRIADAATAFLQGQQPQQERSLPLYVRPPTDGLIAQTPPWKAKLYLIKSNIYGLANAPRLWAIEVTTRLQKLGHTQHSFEKMLFMKRNSQNELVSVIIVYVDDFLGVYRKDYDIAEVHNAFVWGALSFFKNQKPLTFKGKEVTLKLNNRGRYFLTITQKEFISGLSSGKLPKGASLDELLTPEQQGELRSVAGCLQWLCGQSRPELSPYVSLNSLNSKSTLANLKSLYYALDFAKETSDCRLVLPDLPLNLATTLVSYSDASWASSPGDLRSQFGVLVFATTPQVTNTPCLGSLLDWKSGKSARVCRSTLAAEAMAADEAVDRLHFTNLIHAKDDDVYVPSAYCGFNYAKALISSSRYADIEEGIFLLNELFDVGFHRPDCLHTLALAYLKVGNYAQAKEKLDIWIHLEPQNGLPKLLHSIVLERASHDGWIGMVTLVLLAAGCAVAWLRRQKQ</sequence>
<dbReference type="GO" id="GO:0005778">
    <property type="term" value="C:peroxisomal membrane"/>
    <property type="evidence" value="ECO:0007669"/>
    <property type="project" value="TreeGrafter"/>
</dbReference>
<proteinExistence type="predicted"/>
<accession>A0A1Q9F3T7</accession>
<keyword evidence="2" id="KW-0812">Transmembrane</keyword>
<dbReference type="EMBL" id="LSRX01000016">
    <property type="protein sequence ID" value="OLQ14353.1"/>
    <property type="molecule type" value="Genomic_DNA"/>
</dbReference>
<keyword evidence="2" id="KW-1133">Transmembrane helix</keyword>
<name>A0A1Q9F3T7_SYMMI</name>
<organism evidence="3 4">
    <name type="scientific">Symbiodinium microadriaticum</name>
    <name type="common">Dinoflagellate</name>
    <name type="synonym">Zooxanthella microadriatica</name>
    <dbReference type="NCBI Taxonomy" id="2951"/>
    <lineage>
        <taxon>Eukaryota</taxon>
        <taxon>Sar</taxon>
        <taxon>Alveolata</taxon>
        <taxon>Dinophyceae</taxon>
        <taxon>Suessiales</taxon>
        <taxon>Symbiodiniaceae</taxon>
        <taxon>Symbiodinium</taxon>
    </lineage>
</organism>
<keyword evidence="2" id="KW-0472">Membrane</keyword>
<dbReference type="GO" id="GO:0005741">
    <property type="term" value="C:mitochondrial outer membrane"/>
    <property type="evidence" value="ECO:0007669"/>
    <property type="project" value="TreeGrafter"/>
</dbReference>
<dbReference type="GO" id="GO:0003676">
    <property type="term" value="F:nucleic acid binding"/>
    <property type="evidence" value="ECO:0007669"/>
    <property type="project" value="InterPro"/>
</dbReference>
<dbReference type="InterPro" id="IPR019734">
    <property type="entry name" value="TPR_rpt"/>
</dbReference>
<dbReference type="InterPro" id="IPR011990">
    <property type="entry name" value="TPR-like_helical_dom_sf"/>
</dbReference>
<dbReference type="Gene3D" id="1.25.40.10">
    <property type="entry name" value="Tetratricopeptide repeat domain"/>
    <property type="match status" value="1"/>
</dbReference>
<dbReference type="InterPro" id="IPR013103">
    <property type="entry name" value="RVT_2"/>
</dbReference>
<dbReference type="Proteomes" id="UP000186817">
    <property type="component" value="Unassembled WGS sequence"/>
</dbReference>
<evidence type="ECO:0000313" key="3">
    <source>
        <dbReference type="EMBL" id="OLQ14353.1"/>
    </source>
</evidence>
<protein>
    <submittedName>
        <fullName evidence="3">Mitochondria fission 1 protein</fullName>
    </submittedName>
</protein>
<dbReference type="GO" id="GO:0000266">
    <property type="term" value="P:mitochondrial fission"/>
    <property type="evidence" value="ECO:0007669"/>
    <property type="project" value="InterPro"/>
</dbReference>
<dbReference type="Gene3D" id="3.30.420.10">
    <property type="entry name" value="Ribonuclease H-like superfamily/Ribonuclease H"/>
    <property type="match status" value="1"/>
</dbReference>
<feature type="compositionally biased region" description="Basic and acidic residues" evidence="1">
    <location>
        <begin position="352"/>
        <end position="365"/>
    </location>
</feature>
<keyword evidence="4" id="KW-1185">Reference proteome</keyword>
<dbReference type="PANTHER" id="PTHR13247">
    <property type="entry name" value="TETRATRICOPEPTIDE REPEAT PROTEIN 11 TPR REPEAT PROTEIN 11"/>
    <property type="match status" value="1"/>
</dbReference>
<evidence type="ECO:0000256" key="2">
    <source>
        <dbReference type="SAM" id="Phobius"/>
    </source>
</evidence>
<dbReference type="InterPro" id="IPR016543">
    <property type="entry name" value="Fis1"/>
</dbReference>
<dbReference type="PANTHER" id="PTHR13247:SF0">
    <property type="entry name" value="MITOCHONDRIAL FISSION 1 PROTEIN"/>
    <property type="match status" value="1"/>
</dbReference>
<reference evidence="3 4" key="1">
    <citation type="submission" date="2016-02" db="EMBL/GenBank/DDBJ databases">
        <title>Genome analysis of coral dinoflagellate symbionts highlights evolutionary adaptations to a symbiotic lifestyle.</title>
        <authorList>
            <person name="Aranda M."/>
            <person name="Li Y."/>
            <person name="Liew Y.J."/>
            <person name="Baumgarten S."/>
            <person name="Simakov O."/>
            <person name="Wilson M."/>
            <person name="Piel J."/>
            <person name="Ashoor H."/>
            <person name="Bougouffa S."/>
            <person name="Bajic V.B."/>
            <person name="Ryu T."/>
            <person name="Ravasi T."/>
            <person name="Bayer T."/>
            <person name="Micklem G."/>
            <person name="Kim H."/>
            <person name="Bhak J."/>
            <person name="Lajeunesse T.C."/>
            <person name="Voolstra C.R."/>
        </authorList>
    </citation>
    <scope>NUCLEOTIDE SEQUENCE [LARGE SCALE GENOMIC DNA]</scope>
    <source>
        <strain evidence="3 4">CCMP2467</strain>
    </source>
</reference>
<dbReference type="AlphaFoldDB" id="A0A1Q9F3T7"/>
<dbReference type="OrthoDB" id="410820at2759"/>